<proteinExistence type="predicted"/>
<dbReference type="EMBL" id="CP036501">
    <property type="protein sequence ID" value="UZP75188.1"/>
    <property type="molecule type" value="Genomic_DNA"/>
</dbReference>
<name>A0ABY6Q8G1_9GAMM</name>
<evidence type="ECO:0000256" key="1">
    <source>
        <dbReference type="SAM" id="SignalP"/>
    </source>
</evidence>
<gene>
    <name evidence="2" type="ORF">E0F26_10765</name>
</gene>
<feature type="signal peptide" evidence="1">
    <location>
        <begin position="1"/>
        <end position="20"/>
    </location>
</feature>
<organism evidence="2 3">
    <name type="scientific">Candidatus Paraluminiphilus aquimaris</name>
    <dbReference type="NCBI Taxonomy" id="2518994"/>
    <lineage>
        <taxon>Bacteria</taxon>
        <taxon>Pseudomonadati</taxon>
        <taxon>Pseudomonadota</taxon>
        <taxon>Gammaproteobacteria</taxon>
        <taxon>Cellvibrionales</taxon>
        <taxon>Halieaceae</taxon>
        <taxon>Candidatus Paraluminiphilus</taxon>
    </lineage>
</organism>
<sequence>MRKVWLTGLCVALWPLQSGAAVSDALCLAFTDAMNEFSDKLPMTVSMPSNTTRGKVDKSNVLVWLPTTYTDVAFDCDSGTVVYSLKPGTAEASHKLLKRSSPSELAAFKAIQDDMACKPDGFVRSHGVSETRRWHSFSGDPWQSFTTRPQDCE</sequence>
<evidence type="ECO:0000313" key="2">
    <source>
        <dbReference type="EMBL" id="UZP75188.1"/>
    </source>
</evidence>
<dbReference type="RefSeq" id="WP_279241666.1">
    <property type="nucleotide sequence ID" value="NZ_CP036501.1"/>
</dbReference>
<reference evidence="2 3" key="1">
    <citation type="submission" date="2019-02" db="EMBL/GenBank/DDBJ databases">
        <title>Halieaceae_genomes.</title>
        <authorList>
            <person name="Li S.-H."/>
        </authorList>
    </citation>
    <scope>NUCLEOTIDE SEQUENCE [LARGE SCALE GENOMIC DNA]</scope>
    <source>
        <strain evidence="2 3">JH123</strain>
    </source>
</reference>
<evidence type="ECO:0000313" key="3">
    <source>
        <dbReference type="Proteomes" id="UP001317963"/>
    </source>
</evidence>
<accession>A0ABY6Q8G1</accession>
<keyword evidence="1" id="KW-0732">Signal</keyword>
<keyword evidence="3" id="KW-1185">Reference proteome</keyword>
<protein>
    <submittedName>
        <fullName evidence="2">Uncharacterized protein</fullName>
    </submittedName>
</protein>
<feature type="chain" id="PRO_5046919411" evidence="1">
    <location>
        <begin position="21"/>
        <end position="153"/>
    </location>
</feature>
<dbReference type="Proteomes" id="UP001317963">
    <property type="component" value="Chromosome"/>
</dbReference>